<dbReference type="Proteomes" id="UP000321933">
    <property type="component" value="Unassembled WGS sequence"/>
</dbReference>
<dbReference type="PANTHER" id="PTHR34351">
    <property type="entry name" value="SLR1927 PROTEIN-RELATED"/>
    <property type="match status" value="1"/>
</dbReference>
<evidence type="ECO:0000313" key="3">
    <source>
        <dbReference type="Proteomes" id="UP000321933"/>
    </source>
</evidence>
<organism evidence="2 3">
    <name type="scientific">Parahaliea aestuarii</name>
    <dbReference type="NCBI Taxonomy" id="1852021"/>
    <lineage>
        <taxon>Bacteria</taxon>
        <taxon>Pseudomonadati</taxon>
        <taxon>Pseudomonadota</taxon>
        <taxon>Gammaproteobacteria</taxon>
        <taxon>Cellvibrionales</taxon>
        <taxon>Halieaceae</taxon>
        <taxon>Parahaliea</taxon>
    </lineage>
</organism>
<name>A0A5C8ZTD9_9GAMM</name>
<proteinExistence type="predicted"/>
<accession>A0A5C8ZTD9</accession>
<comment type="caution">
    <text evidence="2">The sequence shown here is derived from an EMBL/GenBank/DDBJ whole genome shotgun (WGS) entry which is preliminary data.</text>
</comment>
<dbReference type="EMBL" id="VRYZ01000005">
    <property type="protein sequence ID" value="TXS91049.1"/>
    <property type="molecule type" value="Genomic_DNA"/>
</dbReference>
<keyword evidence="1" id="KW-0812">Transmembrane</keyword>
<sequence>MSYAPEQASVANPQGWRARLRGRFQRWVKRRIPPSRSVTLDQKRIFIMPSRVGFFFLLCLAVMLLTAINYENNMSYGLTFLLATLFIVAILHTYANLAGLGVHAVLARAAFPGQQTEFDLRLERGGKRPRFDLRLRWPESSEQRINLADSASEVLRFYLPVGRRGWYHPGRLLIETTYPLGLLRCWTWVDLDLCAVVYPQPLASPELPGQAALAGDGGALPMPGSEDFDGFRDYRGGDSLRHVHWKGLARGQSLQSKLYVAHAERDRWLEWEAFAGLPVEQRLSHLCYWALDFDRRREAFGLRLPGTEIRPDSGDTHRELVLTALALHGVERPA</sequence>
<dbReference type="AlphaFoldDB" id="A0A5C8ZTD9"/>
<gene>
    <name evidence="2" type="ORF">FVW59_12635</name>
</gene>
<dbReference type="OrthoDB" id="5298497at2"/>
<keyword evidence="1" id="KW-0472">Membrane</keyword>
<feature type="transmembrane region" description="Helical" evidence="1">
    <location>
        <begin position="52"/>
        <end position="70"/>
    </location>
</feature>
<keyword evidence="3" id="KW-1185">Reference proteome</keyword>
<evidence type="ECO:0000256" key="1">
    <source>
        <dbReference type="SAM" id="Phobius"/>
    </source>
</evidence>
<dbReference type="PANTHER" id="PTHR34351:SF1">
    <property type="entry name" value="SLR1927 PROTEIN"/>
    <property type="match status" value="1"/>
</dbReference>
<feature type="transmembrane region" description="Helical" evidence="1">
    <location>
        <begin position="76"/>
        <end position="95"/>
    </location>
</feature>
<reference evidence="2 3" key="1">
    <citation type="submission" date="2019-08" db="EMBL/GenBank/DDBJ databases">
        <title>Parahaliea maris sp. nov., isolated from the surface seawater.</title>
        <authorList>
            <person name="Liu Y."/>
        </authorList>
    </citation>
    <scope>NUCLEOTIDE SEQUENCE [LARGE SCALE GENOMIC DNA]</scope>
    <source>
        <strain evidence="2 3">S2-26</strain>
    </source>
</reference>
<keyword evidence="1" id="KW-1133">Transmembrane helix</keyword>
<evidence type="ECO:0000313" key="2">
    <source>
        <dbReference type="EMBL" id="TXS91049.1"/>
    </source>
</evidence>
<protein>
    <submittedName>
        <fullName evidence="2">DUF58 domain-containing protein</fullName>
    </submittedName>
</protein>
<dbReference type="RefSeq" id="WP_148064705.1">
    <property type="nucleotide sequence ID" value="NZ_VRYZ01000005.1"/>
</dbReference>